<evidence type="ECO:0000313" key="2">
    <source>
        <dbReference type="EMBL" id="MFH4983020.1"/>
    </source>
</evidence>
<keyword evidence="1" id="KW-0732">Signal</keyword>
<protein>
    <recommendedName>
        <fullName evidence="4">Secreted protein</fullName>
    </recommendedName>
</protein>
<gene>
    <name evidence="2" type="ORF">AB6A40_009729</name>
</gene>
<organism evidence="2 3">
    <name type="scientific">Gnathostoma spinigerum</name>
    <dbReference type="NCBI Taxonomy" id="75299"/>
    <lineage>
        <taxon>Eukaryota</taxon>
        <taxon>Metazoa</taxon>
        <taxon>Ecdysozoa</taxon>
        <taxon>Nematoda</taxon>
        <taxon>Chromadorea</taxon>
        <taxon>Rhabditida</taxon>
        <taxon>Spirurina</taxon>
        <taxon>Gnathostomatomorpha</taxon>
        <taxon>Gnathostomatoidea</taxon>
        <taxon>Gnathostomatidae</taxon>
        <taxon>Gnathostoma</taxon>
    </lineage>
</organism>
<evidence type="ECO:0000313" key="3">
    <source>
        <dbReference type="Proteomes" id="UP001608902"/>
    </source>
</evidence>
<keyword evidence="3" id="KW-1185">Reference proteome</keyword>
<proteinExistence type="predicted"/>
<sequence>MTLLVCSFTWSTSVALLFINVTFAFPDDQTSEKNQFRSTYLDGHLEDRVRREDLFGDDGQYSSTEFSLLQWLSKRSVRLCGLRLVSTVLTICGGCVKPMGSKPVSLKRTMKYPSSKFAAYYFFS</sequence>
<dbReference type="EMBL" id="JBGFUD010010809">
    <property type="protein sequence ID" value="MFH4983020.1"/>
    <property type="molecule type" value="Genomic_DNA"/>
</dbReference>
<dbReference type="AlphaFoldDB" id="A0ABD6EU25"/>
<reference evidence="2 3" key="1">
    <citation type="submission" date="2024-08" db="EMBL/GenBank/DDBJ databases">
        <title>Gnathostoma spinigerum genome.</title>
        <authorList>
            <person name="Gonzalez-Bertolin B."/>
            <person name="Monzon S."/>
            <person name="Zaballos A."/>
            <person name="Jimenez P."/>
            <person name="Dekumyoy P."/>
            <person name="Varona S."/>
            <person name="Cuesta I."/>
            <person name="Sumanam S."/>
            <person name="Adisakwattana P."/>
            <person name="Gasser R.B."/>
            <person name="Hernandez-Gonzalez A."/>
            <person name="Young N.D."/>
            <person name="Perteguer M.J."/>
        </authorList>
    </citation>
    <scope>NUCLEOTIDE SEQUENCE [LARGE SCALE GENOMIC DNA]</scope>
    <source>
        <strain evidence="2">AL3</strain>
        <tissue evidence="2">Liver</tissue>
    </source>
</reference>
<evidence type="ECO:0000256" key="1">
    <source>
        <dbReference type="SAM" id="SignalP"/>
    </source>
</evidence>
<feature type="chain" id="PRO_5044840574" description="Secreted protein" evidence="1">
    <location>
        <begin position="25"/>
        <end position="124"/>
    </location>
</feature>
<feature type="signal peptide" evidence="1">
    <location>
        <begin position="1"/>
        <end position="24"/>
    </location>
</feature>
<accession>A0ABD6EU25</accession>
<comment type="caution">
    <text evidence="2">The sequence shown here is derived from an EMBL/GenBank/DDBJ whole genome shotgun (WGS) entry which is preliminary data.</text>
</comment>
<dbReference type="Proteomes" id="UP001608902">
    <property type="component" value="Unassembled WGS sequence"/>
</dbReference>
<name>A0ABD6EU25_9BILA</name>
<evidence type="ECO:0008006" key="4">
    <source>
        <dbReference type="Google" id="ProtNLM"/>
    </source>
</evidence>